<evidence type="ECO:0000256" key="1">
    <source>
        <dbReference type="SAM" id="SignalP"/>
    </source>
</evidence>
<feature type="signal peptide" evidence="1">
    <location>
        <begin position="1"/>
        <end position="25"/>
    </location>
</feature>
<dbReference type="AlphaFoldDB" id="A0A2P6RHQ4"/>
<proteinExistence type="predicted"/>
<dbReference type="Proteomes" id="UP000238479">
    <property type="component" value="Chromosome 3"/>
</dbReference>
<protein>
    <recommendedName>
        <fullName evidence="4">Secreted protein</fullName>
    </recommendedName>
</protein>
<reference evidence="2 3" key="1">
    <citation type="journal article" date="2018" name="Nat. Genet.">
        <title>The Rosa genome provides new insights in the design of modern roses.</title>
        <authorList>
            <person name="Bendahmane M."/>
        </authorList>
    </citation>
    <scope>NUCLEOTIDE SEQUENCE [LARGE SCALE GENOMIC DNA]</scope>
    <source>
        <strain evidence="3">cv. Old Blush</strain>
    </source>
</reference>
<evidence type="ECO:0000313" key="3">
    <source>
        <dbReference type="Proteomes" id="UP000238479"/>
    </source>
</evidence>
<keyword evidence="1" id="KW-0732">Signal</keyword>
<sequence>MGNFYGFCILGSFLLALWLSPLSRGTVRTTLSSSSSSTSLTITEDSRRNYMHLNECSLCIGSG</sequence>
<accession>A0A2P6RHQ4</accession>
<evidence type="ECO:0000313" key="2">
    <source>
        <dbReference type="EMBL" id="PRQ45947.1"/>
    </source>
</evidence>
<gene>
    <name evidence="2" type="ORF">RchiOBHm_Chr3g0497271</name>
</gene>
<dbReference type="EMBL" id="PDCK01000041">
    <property type="protein sequence ID" value="PRQ45947.1"/>
    <property type="molecule type" value="Genomic_DNA"/>
</dbReference>
<comment type="caution">
    <text evidence="2">The sequence shown here is derived from an EMBL/GenBank/DDBJ whole genome shotgun (WGS) entry which is preliminary data.</text>
</comment>
<dbReference type="Gramene" id="PRQ45947">
    <property type="protein sequence ID" value="PRQ45947"/>
    <property type="gene ID" value="RchiOBHm_Chr3g0497271"/>
</dbReference>
<evidence type="ECO:0008006" key="4">
    <source>
        <dbReference type="Google" id="ProtNLM"/>
    </source>
</evidence>
<organism evidence="2 3">
    <name type="scientific">Rosa chinensis</name>
    <name type="common">China rose</name>
    <dbReference type="NCBI Taxonomy" id="74649"/>
    <lineage>
        <taxon>Eukaryota</taxon>
        <taxon>Viridiplantae</taxon>
        <taxon>Streptophyta</taxon>
        <taxon>Embryophyta</taxon>
        <taxon>Tracheophyta</taxon>
        <taxon>Spermatophyta</taxon>
        <taxon>Magnoliopsida</taxon>
        <taxon>eudicotyledons</taxon>
        <taxon>Gunneridae</taxon>
        <taxon>Pentapetalae</taxon>
        <taxon>rosids</taxon>
        <taxon>fabids</taxon>
        <taxon>Rosales</taxon>
        <taxon>Rosaceae</taxon>
        <taxon>Rosoideae</taxon>
        <taxon>Rosoideae incertae sedis</taxon>
        <taxon>Rosa</taxon>
    </lineage>
</organism>
<keyword evidence="3" id="KW-1185">Reference proteome</keyword>
<feature type="chain" id="PRO_5015140369" description="Secreted protein" evidence="1">
    <location>
        <begin position="26"/>
        <end position="63"/>
    </location>
</feature>
<name>A0A2P6RHQ4_ROSCH</name>